<dbReference type="EMBL" id="FR682616">
    <property type="protein sequence ID" value="CBW47003.1"/>
    <property type="molecule type" value="Genomic_DNA"/>
</dbReference>
<name>E3PZ52_9CAUD</name>
<dbReference type="Proteomes" id="UP000258344">
    <property type="component" value="Segment"/>
</dbReference>
<proteinExistence type="predicted"/>
<evidence type="ECO:0000313" key="2">
    <source>
        <dbReference type="Proteomes" id="UP000258344"/>
    </source>
</evidence>
<organism evidence="1 2">
    <name type="scientific">Roseovarius sp. 217 phage 1</name>
    <dbReference type="NCBI Taxonomy" id="874471"/>
    <lineage>
        <taxon>Viruses</taxon>
        <taxon>Duplodnaviria</taxon>
        <taxon>Heunggongvirae</taxon>
        <taxon>Uroviricota</taxon>
        <taxon>Caudoviricetes</taxon>
        <taxon>Schitoviridae</taxon>
        <taxon>Rhodovirinae</taxon>
        <taxon>Plymouthvirus</taxon>
        <taxon>Roseovarius Plymouth podovirus 1</taxon>
    </lineage>
</organism>
<protein>
    <submittedName>
        <fullName evidence="1">Uncharacterized protein</fullName>
    </submittedName>
</protein>
<sequence>MIIVNGLTRSLVVFGNVSHNDFQLFMAQMQHAVNLHKGDDPA</sequence>
<evidence type="ECO:0000313" key="1">
    <source>
        <dbReference type="EMBL" id="CBW47003.1"/>
    </source>
</evidence>
<accession>E3PZ52</accession>
<reference evidence="1 2" key="1">
    <citation type="journal article" date="2014" name="Front. Microbiol.">
        <title>Comparative genomics defines the core genome of the growing N4-like phage genus and identifies N4-like Roseophage specific genes.</title>
        <authorList>
            <person name="Chan J.Z."/>
            <person name="Millard A.D."/>
            <person name="Mann N.H."/>
            <person name="Schafer H."/>
        </authorList>
    </citation>
    <scope>NUCLEOTIDE SEQUENCE [LARGE SCALE GENOMIC DNA]</scope>
</reference>